<sequence length="1162" mass="133698">MPDNTTTTMVSDSKDKKSIPKFGSFKLPSATGTTESPNYSPQSHSERADSKSRSSRRSERSLRDRLHDHSSRSHHTRHLSTKDRHHSRKRSRSGDRTLHSREPRSSKRDLPTDQSLSTRSSSNQDGFRLPDQFTTPGSSRLERTDTVSTAQSSYLDSSPEFFLDSKGDRDILTYGTENRWSVPRYRRIGGGFVLGLDRTHRIDRDQSHGSQIVLRPNAFADSSTRDGETHLSSKSRRLPLPEYHIRGSATSAFEVDDDFVLIDGEDWDPSEIEQATEQFDLNAERKTRNAAFWKTVEDNPQDVSAWLRFIDHQDVLILGSRDDSHCLTRDERTSLADLKLSLYEKALKKATGSPHKDRLLLGRLQAGAQLWDSEKLLAQWKRTLLENSEFISLWVKFLDFCQTDSPDFTFGKCLATHEEYLRHVSSLIPLRPNMVQVLVYIFLRLTLVYREAGYSEIAVGLWQSVLEFCCFKPEFLDDTDESLSLFREFWESEAPRIGEDGAKGWSNNTNSDPDPITTQYSTNFSLASNVTSWVEAERERIMESQLPWRSLDGSIPDIDDPYKVTLFCDVDQIIRLFRNLAQSDELIDAFLYFSHLPHLTFPSNIQTTRVWGWDNLLRNEFVADHRLGLSSWIPLHDEESERSTKPFLFPLQNFLHTTTTLFASPDQWFHSFQWWVKSRSAQPPLKTHDWTLRVLRVLVDRYPDDEELAEYSLALEFASDPVMGKKIAKKTVKKRPSSLRLWNAFALMESKSEDYESRNRANGVWATALSMSITFTDTEQKTDRAILWQSWIWQFMERGEKAQALYILHNIAEEKVDPVQIPTGETQLLFQPTTTVKVQQYLRACQEQALAARRAQAYVAYTDCLGLIYYLSKWPLVSALDVYGKAVLRLKEFFSDQEAFKEFTAELLHQARARVLYDSLCQKGQDHSPLEIHELFKESTALFPHNTIFQSMGMWNEFRITSLDRLRDPLKFAKEAMDSQYQLDQASSPVIRPQLVPISSYLLPIWIQLSSPRSTTGPASWIVRPAFEKALSEVLNPAEFRSGGAAVRSRFGEESARSNLTIWKLYMLYERYHVKDLEAAKAVFFRAIRACPWSKELIMFAFEHLRDGMPVSPEDIPSKGAGLKEEELRRLVLVLGERQLRLHLPIKLDVNSSDSFEETQSG</sequence>
<gene>
    <name evidence="5" type="ORF">N7494_008282</name>
</gene>
<feature type="compositionally biased region" description="Polar residues" evidence="4">
    <location>
        <begin position="112"/>
        <end position="125"/>
    </location>
</feature>
<feature type="compositionally biased region" description="Polar residues" evidence="4">
    <location>
        <begin position="30"/>
        <end position="42"/>
    </location>
</feature>
<protein>
    <recommendedName>
        <fullName evidence="7">Protein NRDE2-like protein</fullName>
    </recommendedName>
</protein>
<dbReference type="Pfam" id="PF08424">
    <property type="entry name" value="NRDE-2"/>
    <property type="match status" value="1"/>
</dbReference>
<feature type="compositionally biased region" description="Polar residues" evidence="4">
    <location>
        <begin position="1"/>
        <end position="11"/>
    </location>
</feature>
<organism evidence="5 6">
    <name type="scientific">Penicillium frequentans</name>
    <dbReference type="NCBI Taxonomy" id="3151616"/>
    <lineage>
        <taxon>Eukaryota</taxon>
        <taxon>Fungi</taxon>
        <taxon>Dikarya</taxon>
        <taxon>Ascomycota</taxon>
        <taxon>Pezizomycotina</taxon>
        <taxon>Eurotiomycetes</taxon>
        <taxon>Eurotiomycetidae</taxon>
        <taxon>Eurotiales</taxon>
        <taxon>Aspergillaceae</taxon>
        <taxon>Penicillium</taxon>
    </lineage>
</organism>
<evidence type="ECO:0000313" key="5">
    <source>
        <dbReference type="EMBL" id="KAJ5538803.1"/>
    </source>
</evidence>
<evidence type="ECO:0000256" key="1">
    <source>
        <dbReference type="ARBA" id="ARBA00004123"/>
    </source>
</evidence>
<keyword evidence="3" id="KW-0539">Nucleus</keyword>
<evidence type="ECO:0008006" key="7">
    <source>
        <dbReference type="Google" id="ProtNLM"/>
    </source>
</evidence>
<feature type="compositionally biased region" description="Basic and acidic residues" evidence="4">
    <location>
        <begin position="92"/>
        <end position="111"/>
    </location>
</feature>
<dbReference type="PANTHER" id="PTHR13471:SF0">
    <property type="entry name" value="NUCLEAR EXOSOME REGULATOR NRDE2"/>
    <property type="match status" value="1"/>
</dbReference>
<accession>A0AAD6CUB2</accession>
<evidence type="ECO:0000313" key="6">
    <source>
        <dbReference type="Proteomes" id="UP001220324"/>
    </source>
</evidence>
<dbReference type="InterPro" id="IPR013633">
    <property type="entry name" value="NRDE-2"/>
</dbReference>
<feature type="region of interest" description="Disordered" evidence="4">
    <location>
        <begin position="1"/>
        <end position="152"/>
    </location>
</feature>
<feature type="compositionally biased region" description="Basic residues" evidence="4">
    <location>
        <begin position="72"/>
        <end position="91"/>
    </location>
</feature>
<dbReference type="GO" id="GO:0031048">
    <property type="term" value="P:regulatory ncRNA-mediated heterochromatin formation"/>
    <property type="evidence" value="ECO:0007669"/>
    <property type="project" value="TreeGrafter"/>
</dbReference>
<comment type="subcellular location">
    <subcellularLocation>
        <location evidence="1">Nucleus</location>
    </subcellularLocation>
</comment>
<evidence type="ECO:0000256" key="3">
    <source>
        <dbReference type="ARBA" id="ARBA00023242"/>
    </source>
</evidence>
<evidence type="ECO:0000256" key="2">
    <source>
        <dbReference type="ARBA" id="ARBA00009265"/>
    </source>
</evidence>
<comment type="similarity">
    <text evidence="2">Belongs to the NRDE2 family.</text>
</comment>
<dbReference type="Proteomes" id="UP001220324">
    <property type="component" value="Unassembled WGS sequence"/>
</dbReference>
<evidence type="ECO:0000256" key="4">
    <source>
        <dbReference type="SAM" id="MobiDB-lite"/>
    </source>
</evidence>
<feature type="compositionally biased region" description="Basic and acidic residues" evidence="4">
    <location>
        <begin position="44"/>
        <end position="71"/>
    </location>
</feature>
<dbReference type="PANTHER" id="PTHR13471">
    <property type="entry name" value="TETRATRICOPEPTIDE-LIKE HELICAL"/>
    <property type="match status" value="1"/>
</dbReference>
<dbReference type="AlphaFoldDB" id="A0AAD6CUB2"/>
<keyword evidence="6" id="KW-1185">Reference proteome</keyword>
<name>A0AAD6CUB2_9EURO</name>
<dbReference type="GO" id="GO:1902369">
    <property type="term" value="P:negative regulation of RNA catabolic process"/>
    <property type="evidence" value="ECO:0007669"/>
    <property type="project" value="TreeGrafter"/>
</dbReference>
<dbReference type="GO" id="GO:0071013">
    <property type="term" value="C:catalytic step 2 spliceosome"/>
    <property type="evidence" value="ECO:0007669"/>
    <property type="project" value="TreeGrafter"/>
</dbReference>
<dbReference type="EMBL" id="JAQIZZ010000006">
    <property type="protein sequence ID" value="KAJ5538803.1"/>
    <property type="molecule type" value="Genomic_DNA"/>
</dbReference>
<comment type="caution">
    <text evidence="5">The sequence shown here is derived from an EMBL/GenBank/DDBJ whole genome shotgun (WGS) entry which is preliminary data.</text>
</comment>
<reference evidence="5 6" key="1">
    <citation type="journal article" date="2023" name="IMA Fungus">
        <title>Comparative genomic study of the Penicillium genus elucidates a diverse pangenome and 15 lateral gene transfer events.</title>
        <authorList>
            <person name="Petersen C."/>
            <person name="Sorensen T."/>
            <person name="Nielsen M.R."/>
            <person name="Sondergaard T.E."/>
            <person name="Sorensen J.L."/>
            <person name="Fitzpatrick D.A."/>
            <person name="Frisvad J.C."/>
            <person name="Nielsen K.L."/>
        </authorList>
    </citation>
    <scope>NUCLEOTIDE SEQUENCE [LARGE SCALE GENOMIC DNA]</scope>
    <source>
        <strain evidence="5 6">IBT 35679</strain>
    </source>
</reference>
<proteinExistence type="inferred from homology"/>